<dbReference type="AlphaFoldDB" id="A0A1F5EM44"/>
<dbReference type="GO" id="GO:0043200">
    <property type="term" value="P:response to amino acid"/>
    <property type="evidence" value="ECO:0007669"/>
    <property type="project" value="TreeGrafter"/>
</dbReference>
<dbReference type="Pfam" id="PF13412">
    <property type="entry name" value="HTH_24"/>
    <property type="match status" value="2"/>
</dbReference>
<dbReference type="PANTHER" id="PTHR30154:SF34">
    <property type="entry name" value="TRANSCRIPTIONAL REGULATOR AZLB"/>
    <property type="match status" value="1"/>
</dbReference>
<dbReference type="CDD" id="cd00090">
    <property type="entry name" value="HTH_ARSR"/>
    <property type="match status" value="1"/>
</dbReference>
<name>A0A1F5EM44_9BACT</name>
<dbReference type="SUPFAM" id="SSF46785">
    <property type="entry name" value="Winged helix' DNA-binding domain"/>
    <property type="match status" value="2"/>
</dbReference>
<feature type="domain" description="HTH asnC-type" evidence="4">
    <location>
        <begin position="3"/>
        <end position="64"/>
    </location>
</feature>
<dbReference type="PANTHER" id="PTHR30154">
    <property type="entry name" value="LEUCINE-RESPONSIVE REGULATORY PROTEIN"/>
    <property type="match status" value="1"/>
</dbReference>
<dbReference type="InterPro" id="IPR000485">
    <property type="entry name" value="AsnC-type_HTH_dom"/>
</dbReference>
<dbReference type="STRING" id="1797579.A2996_01570"/>
<evidence type="ECO:0000256" key="2">
    <source>
        <dbReference type="ARBA" id="ARBA00023125"/>
    </source>
</evidence>
<dbReference type="InterPro" id="IPR011991">
    <property type="entry name" value="ArsR-like_HTH"/>
</dbReference>
<keyword evidence="1" id="KW-0805">Transcription regulation</keyword>
<dbReference type="Gene3D" id="1.10.10.10">
    <property type="entry name" value="Winged helix-like DNA-binding domain superfamily/Winged helix DNA-binding domain"/>
    <property type="match status" value="2"/>
</dbReference>
<gene>
    <name evidence="5" type="ORF">A2996_01570</name>
</gene>
<dbReference type="GO" id="GO:0005829">
    <property type="term" value="C:cytosol"/>
    <property type="evidence" value="ECO:0007669"/>
    <property type="project" value="TreeGrafter"/>
</dbReference>
<evidence type="ECO:0000313" key="6">
    <source>
        <dbReference type="Proteomes" id="UP000176865"/>
    </source>
</evidence>
<comment type="caution">
    <text evidence="5">The sequence shown here is derived from an EMBL/GenBank/DDBJ whole genome shotgun (WGS) entry which is preliminary data.</text>
</comment>
<dbReference type="Proteomes" id="UP000176865">
    <property type="component" value="Unassembled WGS sequence"/>
</dbReference>
<dbReference type="SMART" id="SM00344">
    <property type="entry name" value="HTH_ASNC"/>
    <property type="match status" value="2"/>
</dbReference>
<proteinExistence type="predicted"/>
<dbReference type="PRINTS" id="PR00033">
    <property type="entry name" value="HTHASNC"/>
</dbReference>
<keyword evidence="2" id="KW-0238">DNA-binding</keyword>
<reference evidence="5 6" key="1">
    <citation type="journal article" date="2016" name="Nat. Commun.">
        <title>Thousands of microbial genomes shed light on interconnected biogeochemical processes in an aquifer system.</title>
        <authorList>
            <person name="Anantharaman K."/>
            <person name="Brown C.T."/>
            <person name="Hug L.A."/>
            <person name="Sharon I."/>
            <person name="Castelle C.J."/>
            <person name="Probst A.J."/>
            <person name="Thomas B.C."/>
            <person name="Singh A."/>
            <person name="Wilkins M.J."/>
            <person name="Karaoz U."/>
            <person name="Brodie E.L."/>
            <person name="Williams K.H."/>
            <person name="Hubbard S.S."/>
            <person name="Banfield J.F."/>
        </authorList>
    </citation>
    <scope>NUCLEOTIDE SEQUENCE [LARGE SCALE GENOMIC DNA]</scope>
</reference>
<dbReference type="InterPro" id="IPR036390">
    <property type="entry name" value="WH_DNA-bd_sf"/>
</dbReference>
<evidence type="ECO:0000313" key="5">
    <source>
        <dbReference type="EMBL" id="OGD68459.1"/>
    </source>
</evidence>
<dbReference type="InterPro" id="IPR019888">
    <property type="entry name" value="Tscrpt_reg_AsnC-like"/>
</dbReference>
<accession>A0A1F5EM44</accession>
<protein>
    <recommendedName>
        <fullName evidence="4">HTH asnC-type domain-containing protein</fullName>
    </recommendedName>
</protein>
<dbReference type="GO" id="GO:0043565">
    <property type="term" value="F:sequence-specific DNA binding"/>
    <property type="evidence" value="ECO:0007669"/>
    <property type="project" value="InterPro"/>
</dbReference>
<dbReference type="EMBL" id="MFAB01000026">
    <property type="protein sequence ID" value="OGD68459.1"/>
    <property type="molecule type" value="Genomic_DNA"/>
</dbReference>
<sequence>MKLTELDKKILFQLDKDGRANYSEIARKIGTTAQVVKYHVENLQENGVISNFWAFVDYEKAGYPFFWAYWLKFSGLTKEEEEFIFSYLIKNKNMPIVLRCRGYADAMICITTKDVFVHNAVLKEFLSKFGKNIAMIEMVVGLGFESYPRTYLIGKNNDEKIVYHSGGSVGLEKMSETERKMVSVLQMDGRMEFVKLSKILDLSISSVHSMFHRLENKGIITKTAMTLDHSVVGIKAYRVLFKLFQFDEKRLKDLYEFCVKHPNIRNYIPVMGNWQMMLDVEVENDDDLHNLLREMRHSFKDVIFEVEIGEIQKIEKFTQMVIEHPELLKKSVAEERKYREDWV</sequence>
<evidence type="ECO:0000256" key="3">
    <source>
        <dbReference type="ARBA" id="ARBA00023163"/>
    </source>
</evidence>
<dbReference type="PROSITE" id="PS50956">
    <property type="entry name" value="HTH_ASNC_2"/>
    <property type="match status" value="1"/>
</dbReference>
<organism evidence="5 6">
    <name type="scientific">Candidatus Campbellbacteria bacterium RIFCSPLOWO2_01_FULL_34_15</name>
    <dbReference type="NCBI Taxonomy" id="1797579"/>
    <lineage>
        <taxon>Bacteria</taxon>
        <taxon>Candidatus Campbelliibacteriota</taxon>
    </lineage>
</organism>
<keyword evidence="3" id="KW-0804">Transcription</keyword>
<evidence type="ECO:0000259" key="4">
    <source>
        <dbReference type="PROSITE" id="PS50956"/>
    </source>
</evidence>
<evidence type="ECO:0000256" key="1">
    <source>
        <dbReference type="ARBA" id="ARBA00023015"/>
    </source>
</evidence>
<dbReference type="InterPro" id="IPR036388">
    <property type="entry name" value="WH-like_DNA-bd_sf"/>
</dbReference>